<keyword evidence="2" id="KW-0732">Signal</keyword>
<evidence type="ECO:0000313" key="3">
    <source>
        <dbReference type="EMBL" id="KYF49814.1"/>
    </source>
</evidence>
<dbReference type="PROSITE" id="PS51354">
    <property type="entry name" value="GLUTAREDOXIN_2"/>
    <property type="match status" value="1"/>
</dbReference>
<keyword evidence="1" id="KW-0472">Membrane</keyword>
<dbReference type="EMBL" id="JELX01004208">
    <property type="protein sequence ID" value="KYF49814.1"/>
    <property type="molecule type" value="Genomic_DNA"/>
</dbReference>
<name>A0A150P311_SORCE</name>
<keyword evidence="1" id="KW-0812">Transmembrane</keyword>
<feature type="transmembrane region" description="Helical" evidence="1">
    <location>
        <begin position="379"/>
        <end position="397"/>
    </location>
</feature>
<proteinExistence type="predicted"/>
<dbReference type="Proteomes" id="UP000075604">
    <property type="component" value="Unassembled WGS sequence"/>
</dbReference>
<reference evidence="3 4" key="1">
    <citation type="submission" date="2014-02" db="EMBL/GenBank/DDBJ databases">
        <title>The small core and large imbalanced accessory genome model reveals a collaborative survival strategy of Sorangium cellulosum strains in nature.</title>
        <authorList>
            <person name="Han K."/>
            <person name="Peng R."/>
            <person name="Blom J."/>
            <person name="Li Y.-Z."/>
        </authorList>
    </citation>
    <scope>NUCLEOTIDE SEQUENCE [LARGE SCALE GENOMIC DNA]</scope>
    <source>
        <strain evidence="3 4">So0157-18</strain>
    </source>
</reference>
<evidence type="ECO:0000313" key="4">
    <source>
        <dbReference type="Proteomes" id="UP000075604"/>
    </source>
</evidence>
<evidence type="ECO:0000256" key="1">
    <source>
        <dbReference type="SAM" id="Phobius"/>
    </source>
</evidence>
<dbReference type="AlphaFoldDB" id="A0A150P311"/>
<feature type="signal peptide" evidence="2">
    <location>
        <begin position="1"/>
        <end position="27"/>
    </location>
</feature>
<dbReference type="InterPro" id="IPR036249">
    <property type="entry name" value="Thioredoxin-like_sf"/>
</dbReference>
<feature type="transmembrane region" description="Helical" evidence="1">
    <location>
        <begin position="347"/>
        <end position="367"/>
    </location>
</feature>
<feature type="transmembrane region" description="Helical" evidence="1">
    <location>
        <begin position="177"/>
        <end position="200"/>
    </location>
</feature>
<evidence type="ECO:0000256" key="2">
    <source>
        <dbReference type="SAM" id="SignalP"/>
    </source>
</evidence>
<gene>
    <name evidence="3" type="ORF">BE04_49450</name>
</gene>
<sequence length="404" mass="43305">MRPAVVMRALVACVLALSLLWSVSGRAAPIEPRADVELFTRMGCPRCDEAKRFLTELEGRRPGLRTLVADVVEDRAALDRLRAIAEEQSTAALSVPAFYVRGVLVVGYAGRNVTGRRIEALLDSAPPPPAAAGESAASCPLAPEQPPCPADGAAPRPGVVDVPVLGRLDARDLGLPAFTVLLGLVDGFNPCAMWVLLFLLSFLATLRSRAKMLLIAGVFVLVSGLAYFAFMAAWLNFFLLVGASRAVQIALGAIAVLAGSVHIKDFFAWKRGVSLSIPESVKPGIYARMRAVVRAESLPAALVAAGVLAVMVNVVELLCTAGLPALYTQLLAEERLPVWKHYAYLGLYNVAYMADDMVMVGVAVATLSRRKLQEREGRWLKLLSGAIMVLLGLLLLLKPDWLAT</sequence>
<dbReference type="Gene3D" id="3.40.30.10">
    <property type="entry name" value="Glutaredoxin"/>
    <property type="match status" value="1"/>
</dbReference>
<dbReference type="SUPFAM" id="SSF52833">
    <property type="entry name" value="Thioredoxin-like"/>
    <property type="match status" value="1"/>
</dbReference>
<organism evidence="3 4">
    <name type="scientific">Sorangium cellulosum</name>
    <name type="common">Polyangium cellulosum</name>
    <dbReference type="NCBI Taxonomy" id="56"/>
    <lineage>
        <taxon>Bacteria</taxon>
        <taxon>Pseudomonadati</taxon>
        <taxon>Myxococcota</taxon>
        <taxon>Polyangia</taxon>
        <taxon>Polyangiales</taxon>
        <taxon>Polyangiaceae</taxon>
        <taxon>Sorangium</taxon>
    </lineage>
</organism>
<feature type="chain" id="PRO_5007565520" evidence="2">
    <location>
        <begin position="28"/>
        <end position="404"/>
    </location>
</feature>
<keyword evidence="1" id="KW-1133">Transmembrane helix</keyword>
<feature type="transmembrane region" description="Helical" evidence="1">
    <location>
        <begin position="237"/>
        <end position="261"/>
    </location>
</feature>
<feature type="transmembrane region" description="Helical" evidence="1">
    <location>
        <begin position="212"/>
        <end position="231"/>
    </location>
</feature>
<feature type="transmembrane region" description="Helical" evidence="1">
    <location>
        <begin position="298"/>
        <end position="327"/>
    </location>
</feature>
<protein>
    <submittedName>
        <fullName evidence="3">NrdH-redoxin</fullName>
    </submittedName>
</protein>
<comment type="caution">
    <text evidence="3">The sequence shown here is derived from an EMBL/GenBank/DDBJ whole genome shotgun (WGS) entry which is preliminary data.</text>
</comment>
<accession>A0A150P311</accession>